<feature type="region of interest" description="Disordered" evidence="1">
    <location>
        <begin position="1"/>
        <end position="338"/>
    </location>
</feature>
<sequence>RIPSSIRIRRTESELQRGGFHPSADPYTGQSTNATPTRQPEIYVTGADLDRSPRTRDSNHGNQVATSRSRDNEAENDDDILREEMNAARRVIRKQHTQQDREKRVESASPESLDDDDDDFPAIRLSDEQQAPRAPPRDSSRRLGAVENLALRHRSLRRSQRRQRRRSAQASPTASTADSEPSDTEFRSSADEWRRRSSAPSVHGASHPPAQRNLSDVQEETSSRRTPSATAPPTPSGQLPAPGLSYPPDANNVATPASGNSDRPPLHRGRRNTVSEGGLLATSRQMFGSFMRRNSDRDTRQELPSDTEDSDPNASGRNYGRSNDDTPGTSASESSDMHEDEVVDYLDVVDPEIATVTALQNVGNSIFFPPIPMLYNRRPTISLPKAVQQQRRGSRATIVTPQAEPTQQDIEMGLADTSQTTEGDGAPGIPGKPPAFSGIRRMASYVPGMRKKQVPETTEEERRRHIREWAEMDAEERNELDEHVHMLLSKKAKLKRGAKGFWRYVQTPHGLIITLYGFSVAFWGTAICLFLLRWINVGDPARQRYWIEICDQILCALFAAVGLGFAPFRAVDTYRMVQIAHYHFLTYKRRKLLNLPELKDKNELPRATPRLAMGQMANTMMIRTGLRKEPTLTASPAAEEGGVGADGQTATEGWSTGSGAFVNNTDNQDPSSTNLLQAQTSRRSEEVENLKQQYHKEGRHPHLPHFLHRKHHKYDKDGSDGDEHDNGKEGESQSDKEHDVSKPKKAHVVPKTYANKDGIMPLGQLKRNPSIASELPRDAEDVVVLTPKQQANLEYQQRKFHQSHTFYRYRETVTHRPFELSLMMAIVILLDCHSCLQASLGGTTWGIYYKDRPTSVTATIITFSLSCNAVAGLLIWYGGSRTKKKDEVERLLRIALEEEALRKMNKKHEKERVQR</sequence>
<keyword evidence="4" id="KW-1185">Reference proteome</keyword>
<keyword evidence="2" id="KW-1133">Transmembrane helix</keyword>
<feature type="transmembrane region" description="Helical" evidence="2">
    <location>
        <begin position="511"/>
        <end position="533"/>
    </location>
</feature>
<feature type="non-terminal residue" evidence="3">
    <location>
        <position position="1"/>
    </location>
</feature>
<feature type="compositionally biased region" description="Basic and acidic residues" evidence="1">
    <location>
        <begin position="293"/>
        <end position="303"/>
    </location>
</feature>
<dbReference type="PANTHER" id="PTHR35872:SF2">
    <property type="entry name" value="INTEGRAL MEMBRANE PROTEIN (AFU_ORTHOLOGUE AFUA_5G07110)"/>
    <property type="match status" value="1"/>
</dbReference>
<feature type="compositionally biased region" description="Basic residues" evidence="1">
    <location>
        <begin position="151"/>
        <end position="167"/>
    </location>
</feature>
<feature type="compositionally biased region" description="Polar residues" evidence="1">
    <location>
        <begin position="28"/>
        <end position="38"/>
    </location>
</feature>
<reference evidence="3 4" key="1">
    <citation type="journal article" date="2018" name="Mol. Biol. Evol.">
        <title>Broad Genomic Sampling Reveals a Smut Pathogenic Ancestry of the Fungal Clade Ustilaginomycotina.</title>
        <authorList>
            <person name="Kijpornyongpan T."/>
            <person name="Mondo S.J."/>
            <person name="Barry K."/>
            <person name="Sandor L."/>
            <person name="Lee J."/>
            <person name="Lipzen A."/>
            <person name="Pangilinan J."/>
            <person name="LaButti K."/>
            <person name="Hainaut M."/>
            <person name="Henrissat B."/>
            <person name="Grigoriev I.V."/>
            <person name="Spatafora J.W."/>
            <person name="Aime M.C."/>
        </authorList>
    </citation>
    <scope>NUCLEOTIDE SEQUENCE [LARGE SCALE GENOMIC DNA]</scope>
    <source>
        <strain evidence="3 4">MCA 3645</strain>
    </source>
</reference>
<dbReference type="Pfam" id="PF11204">
    <property type="entry name" value="DUF2985"/>
    <property type="match status" value="1"/>
</dbReference>
<evidence type="ECO:0000256" key="2">
    <source>
        <dbReference type="SAM" id="Phobius"/>
    </source>
</evidence>
<feature type="compositionally biased region" description="Basic residues" evidence="1">
    <location>
        <begin position="697"/>
        <end position="713"/>
    </location>
</feature>
<dbReference type="STRING" id="1882483.A0A317XJ81"/>
<proteinExistence type="predicted"/>
<name>A0A317XJ81_9BASI</name>
<feature type="transmembrane region" description="Helical" evidence="2">
    <location>
        <begin position="860"/>
        <end position="877"/>
    </location>
</feature>
<dbReference type="InParanoid" id="A0A317XJ81"/>
<keyword evidence="2" id="KW-0472">Membrane</keyword>
<organism evidence="3 4">
    <name type="scientific">Testicularia cyperi</name>
    <dbReference type="NCBI Taxonomy" id="1882483"/>
    <lineage>
        <taxon>Eukaryota</taxon>
        <taxon>Fungi</taxon>
        <taxon>Dikarya</taxon>
        <taxon>Basidiomycota</taxon>
        <taxon>Ustilaginomycotina</taxon>
        <taxon>Ustilaginomycetes</taxon>
        <taxon>Ustilaginales</taxon>
        <taxon>Anthracoideaceae</taxon>
        <taxon>Testicularia</taxon>
    </lineage>
</organism>
<evidence type="ECO:0000313" key="4">
    <source>
        <dbReference type="Proteomes" id="UP000246740"/>
    </source>
</evidence>
<feature type="compositionally biased region" description="Polar residues" evidence="1">
    <location>
        <begin position="325"/>
        <end position="334"/>
    </location>
</feature>
<evidence type="ECO:0008006" key="5">
    <source>
        <dbReference type="Google" id="ProtNLM"/>
    </source>
</evidence>
<feature type="compositionally biased region" description="Basic and acidic residues" evidence="1">
    <location>
        <begin position="97"/>
        <end position="106"/>
    </location>
</feature>
<feature type="compositionally biased region" description="Basic and acidic residues" evidence="1">
    <location>
        <begin position="184"/>
        <end position="195"/>
    </location>
</feature>
<dbReference type="InterPro" id="IPR021369">
    <property type="entry name" value="DUF2985"/>
</dbReference>
<feature type="non-terminal residue" evidence="3">
    <location>
        <position position="915"/>
    </location>
</feature>
<feature type="compositionally biased region" description="Polar residues" evidence="1">
    <location>
        <begin position="648"/>
        <end position="681"/>
    </location>
</feature>
<gene>
    <name evidence="3" type="ORF">BCV70DRAFT_149427</name>
</gene>
<dbReference type="AlphaFoldDB" id="A0A317XJ81"/>
<accession>A0A317XJ81</accession>
<keyword evidence="2" id="KW-0812">Transmembrane</keyword>
<dbReference type="PANTHER" id="PTHR35872">
    <property type="entry name" value="INTEGRAL MEMBRANE PROTEIN (AFU_ORTHOLOGUE AFUA_5G07110)"/>
    <property type="match status" value="1"/>
</dbReference>
<evidence type="ECO:0000313" key="3">
    <source>
        <dbReference type="EMBL" id="PWY97839.1"/>
    </source>
</evidence>
<feature type="compositionally biased region" description="Basic and acidic residues" evidence="1">
    <location>
        <begin position="48"/>
        <end position="59"/>
    </location>
</feature>
<feature type="region of interest" description="Disordered" evidence="1">
    <location>
        <begin position="635"/>
        <end position="755"/>
    </location>
</feature>
<protein>
    <recommendedName>
        <fullName evidence="5">Integral membrane protein</fullName>
    </recommendedName>
</protein>
<dbReference type="Proteomes" id="UP000246740">
    <property type="component" value="Unassembled WGS sequence"/>
</dbReference>
<feature type="compositionally biased region" description="Basic and acidic residues" evidence="1">
    <location>
        <begin position="714"/>
        <end position="742"/>
    </location>
</feature>
<evidence type="ECO:0000256" key="1">
    <source>
        <dbReference type="SAM" id="MobiDB-lite"/>
    </source>
</evidence>
<dbReference type="EMBL" id="KZ819202">
    <property type="protein sequence ID" value="PWY97839.1"/>
    <property type="molecule type" value="Genomic_DNA"/>
</dbReference>
<dbReference type="OrthoDB" id="3365211at2759"/>
<feature type="transmembrane region" description="Helical" evidence="2">
    <location>
        <begin position="545"/>
        <end position="566"/>
    </location>
</feature>
<feature type="compositionally biased region" description="Polar residues" evidence="1">
    <location>
        <begin position="252"/>
        <end position="261"/>
    </location>
</feature>